<sequence>MRGMPLSVSPQAATHVGRKRKRNEDSHLADPDLGLYIVADGMGGQAAGDVASRRAVDVARAYVADRLDVLTRFAEHPSQENRVAAQELVAAAIQAACADLWAMAENDPKLRGMGTTMVLFAVAGDRGVVGHVGDSRAYLLRQGVANRLTEDHTIVAASIKNGTMTKEQAKVSALRSVLTRAVGTQESVQVDTLLVEIMPGDLFLICSDGLYGYIEDEEVPALCAGVPENLAEALVDLANERGGRDNITALVLSFHGATAEEPEPEALTKHEALRGIPLFMHLTYREQAEILAISDVRSHPIGAAIVTEGEPGEDLYVILRGRVAVEKDNVAITSIMTGGYFGEMGLVDDSRRSATVRALEPVRTMVITRTDMMNVMRREPVLAVKLLWSFVQGLSQRLRTVNTELSEARAELFEAQGVTPYTS</sequence>
<dbReference type="InterPro" id="IPR001932">
    <property type="entry name" value="PPM-type_phosphatase-like_dom"/>
</dbReference>
<dbReference type="SMART" id="SM00331">
    <property type="entry name" value="PP2C_SIG"/>
    <property type="match status" value="1"/>
</dbReference>
<evidence type="ECO:0000313" key="4">
    <source>
        <dbReference type="EMBL" id="TKD09206.1"/>
    </source>
</evidence>
<dbReference type="InterPro" id="IPR014710">
    <property type="entry name" value="RmlC-like_jellyroll"/>
</dbReference>
<dbReference type="OrthoDB" id="5496340at2"/>
<evidence type="ECO:0000259" key="2">
    <source>
        <dbReference type="PROSITE" id="PS50042"/>
    </source>
</evidence>
<dbReference type="AlphaFoldDB" id="A0A4V5PNT3"/>
<dbReference type="InterPro" id="IPR000595">
    <property type="entry name" value="cNMP-bd_dom"/>
</dbReference>
<dbReference type="SUPFAM" id="SSF51206">
    <property type="entry name" value="cAMP-binding domain-like"/>
    <property type="match status" value="1"/>
</dbReference>
<evidence type="ECO:0000313" key="5">
    <source>
        <dbReference type="Proteomes" id="UP000309215"/>
    </source>
</evidence>
<name>A0A4V5PNT3_9BACT</name>
<dbReference type="Pfam" id="PF00027">
    <property type="entry name" value="cNMP_binding"/>
    <property type="match status" value="1"/>
</dbReference>
<dbReference type="SMART" id="SM00100">
    <property type="entry name" value="cNMP"/>
    <property type="match status" value="1"/>
</dbReference>
<dbReference type="PROSITE" id="PS00889">
    <property type="entry name" value="CNMP_BINDING_2"/>
    <property type="match status" value="1"/>
</dbReference>
<dbReference type="InterPro" id="IPR050397">
    <property type="entry name" value="Env_Response_Regulators"/>
</dbReference>
<reference evidence="4 5" key="1">
    <citation type="submission" date="2019-04" db="EMBL/GenBank/DDBJ databases">
        <authorList>
            <person name="Li Y."/>
            <person name="Wang J."/>
        </authorList>
    </citation>
    <scope>NUCLEOTIDE SEQUENCE [LARGE SCALE GENOMIC DNA]</scope>
    <source>
        <strain evidence="4 5">DSM 14668</strain>
    </source>
</reference>
<dbReference type="SUPFAM" id="SSF81606">
    <property type="entry name" value="PP2C-like"/>
    <property type="match status" value="1"/>
</dbReference>
<dbReference type="PANTHER" id="PTHR24567:SF74">
    <property type="entry name" value="HTH-TYPE TRANSCRIPTIONAL REGULATOR ARCR"/>
    <property type="match status" value="1"/>
</dbReference>
<dbReference type="PROSITE" id="PS50042">
    <property type="entry name" value="CNMP_BINDING_3"/>
    <property type="match status" value="1"/>
</dbReference>
<dbReference type="GO" id="GO:0003700">
    <property type="term" value="F:DNA-binding transcription factor activity"/>
    <property type="evidence" value="ECO:0007669"/>
    <property type="project" value="TreeGrafter"/>
</dbReference>
<feature type="domain" description="PPM-type phosphatase" evidence="3">
    <location>
        <begin position="10"/>
        <end position="254"/>
    </location>
</feature>
<dbReference type="InterPro" id="IPR036457">
    <property type="entry name" value="PPM-type-like_dom_sf"/>
</dbReference>
<dbReference type="InterPro" id="IPR018488">
    <property type="entry name" value="cNMP-bd_CS"/>
</dbReference>
<dbReference type="PROSITE" id="PS00888">
    <property type="entry name" value="CNMP_BINDING_1"/>
    <property type="match status" value="1"/>
</dbReference>
<dbReference type="Gene3D" id="2.60.120.10">
    <property type="entry name" value="Jelly Rolls"/>
    <property type="match status" value="1"/>
</dbReference>
<dbReference type="Pfam" id="PF13672">
    <property type="entry name" value="PP2C_2"/>
    <property type="match status" value="1"/>
</dbReference>
<dbReference type="CDD" id="cd00038">
    <property type="entry name" value="CAP_ED"/>
    <property type="match status" value="1"/>
</dbReference>
<dbReference type="GO" id="GO:0005829">
    <property type="term" value="C:cytosol"/>
    <property type="evidence" value="ECO:0007669"/>
    <property type="project" value="TreeGrafter"/>
</dbReference>
<comment type="caution">
    <text evidence="4">The sequence shown here is derived from an EMBL/GenBank/DDBJ whole genome shotgun (WGS) entry which is preliminary data.</text>
</comment>
<dbReference type="Proteomes" id="UP000309215">
    <property type="component" value="Unassembled WGS sequence"/>
</dbReference>
<protein>
    <submittedName>
        <fullName evidence="4">Cyclic nucleotide-binding domain-containing protein</fullName>
    </submittedName>
</protein>
<organism evidence="4 5">
    <name type="scientific">Polyangium fumosum</name>
    <dbReference type="NCBI Taxonomy" id="889272"/>
    <lineage>
        <taxon>Bacteria</taxon>
        <taxon>Pseudomonadati</taxon>
        <taxon>Myxococcota</taxon>
        <taxon>Polyangia</taxon>
        <taxon>Polyangiales</taxon>
        <taxon>Polyangiaceae</taxon>
        <taxon>Polyangium</taxon>
    </lineage>
</organism>
<dbReference type="EMBL" id="SSMQ01000011">
    <property type="protein sequence ID" value="TKD09206.1"/>
    <property type="molecule type" value="Genomic_DNA"/>
</dbReference>
<evidence type="ECO:0000259" key="3">
    <source>
        <dbReference type="PROSITE" id="PS51746"/>
    </source>
</evidence>
<dbReference type="Gene3D" id="3.60.40.10">
    <property type="entry name" value="PPM-type phosphatase domain"/>
    <property type="match status" value="1"/>
</dbReference>
<dbReference type="PANTHER" id="PTHR24567">
    <property type="entry name" value="CRP FAMILY TRANSCRIPTIONAL REGULATORY PROTEIN"/>
    <property type="match status" value="1"/>
</dbReference>
<dbReference type="SMART" id="SM00332">
    <property type="entry name" value="PP2Cc"/>
    <property type="match status" value="1"/>
</dbReference>
<evidence type="ECO:0000256" key="1">
    <source>
        <dbReference type="SAM" id="MobiDB-lite"/>
    </source>
</evidence>
<dbReference type="InterPro" id="IPR018490">
    <property type="entry name" value="cNMP-bd_dom_sf"/>
</dbReference>
<keyword evidence="5" id="KW-1185">Reference proteome</keyword>
<feature type="domain" description="Cyclic nucleotide-binding" evidence="2">
    <location>
        <begin position="278"/>
        <end position="393"/>
    </location>
</feature>
<proteinExistence type="predicted"/>
<dbReference type="CDD" id="cd00143">
    <property type="entry name" value="PP2Cc"/>
    <property type="match status" value="1"/>
</dbReference>
<accession>A0A4V5PNT3</accession>
<feature type="region of interest" description="Disordered" evidence="1">
    <location>
        <begin position="1"/>
        <end position="27"/>
    </location>
</feature>
<dbReference type="PROSITE" id="PS51746">
    <property type="entry name" value="PPM_2"/>
    <property type="match status" value="1"/>
</dbReference>
<gene>
    <name evidence="4" type="ORF">E8A74_13090</name>
</gene>